<dbReference type="PANTHER" id="PTHR11132">
    <property type="entry name" value="SOLUTE CARRIER FAMILY 35"/>
    <property type="match status" value="1"/>
</dbReference>
<sequence>MHMVTTLLLVTLLFCVRPKLNLLSRAQFKQHWVPLVVLGLLYTISICANNASVSEVSLPITFMITNVTPLPTLVLSYLLERKTYVTAISSLVVLQVLSAVLAVPNVSSSASVYGIFLAVISVFTAAAKPVLAGILMHDRHETGLTPLVLVWYYTLVGGIAMFTISAISSERMYLYIELRSQVWRSTVSIVVGSLMAAAYNILMFYLTMFTSALTNTMLGNVKQVIVVVITYGIVDVGEFAWINWVGILACFAVSAMYASVLTQGDSWSWRQAGAPLLPSGSRASEKTPLK</sequence>
<evidence type="ECO:0000256" key="2">
    <source>
        <dbReference type="ARBA" id="ARBA00022692"/>
    </source>
</evidence>
<evidence type="ECO:0000256" key="1">
    <source>
        <dbReference type="ARBA" id="ARBA00004141"/>
    </source>
</evidence>
<feature type="transmembrane region" description="Helical" evidence="5">
    <location>
        <begin position="115"/>
        <end position="136"/>
    </location>
</feature>
<dbReference type="GO" id="GO:0016020">
    <property type="term" value="C:membrane"/>
    <property type="evidence" value="ECO:0007669"/>
    <property type="project" value="UniProtKB-SubCell"/>
</dbReference>
<evidence type="ECO:0000256" key="6">
    <source>
        <dbReference type="SAM" id="SignalP"/>
    </source>
</evidence>
<protein>
    <recommendedName>
        <fullName evidence="8">Sugar phosphate transporter domain-containing protein</fullName>
    </recommendedName>
</protein>
<feature type="transmembrane region" description="Helical" evidence="5">
    <location>
        <begin position="148"/>
        <end position="167"/>
    </location>
</feature>
<evidence type="ECO:0000313" key="7">
    <source>
        <dbReference type="EMBL" id="CAE0113389.1"/>
    </source>
</evidence>
<feature type="transmembrane region" description="Helical" evidence="5">
    <location>
        <begin position="84"/>
        <end position="103"/>
    </location>
</feature>
<organism evidence="7">
    <name type="scientific">Haptolina ericina</name>
    <dbReference type="NCBI Taxonomy" id="156174"/>
    <lineage>
        <taxon>Eukaryota</taxon>
        <taxon>Haptista</taxon>
        <taxon>Haptophyta</taxon>
        <taxon>Prymnesiophyceae</taxon>
        <taxon>Prymnesiales</taxon>
        <taxon>Prymnesiaceae</taxon>
        <taxon>Haptolina</taxon>
    </lineage>
</organism>
<evidence type="ECO:0000256" key="3">
    <source>
        <dbReference type="ARBA" id="ARBA00022989"/>
    </source>
</evidence>
<dbReference type="EMBL" id="HBHX01025199">
    <property type="protein sequence ID" value="CAE0113389.1"/>
    <property type="molecule type" value="Transcribed_RNA"/>
</dbReference>
<proteinExistence type="predicted"/>
<evidence type="ECO:0000256" key="4">
    <source>
        <dbReference type="ARBA" id="ARBA00023136"/>
    </source>
</evidence>
<feature type="transmembrane region" description="Helical" evidence="5">
    <location>
        <begin position="241"/>
        <end position="261"/>
    </location>
</feature>
<feature type="chain" id="PRO_5031197400" description="Sugar phosphate transporter domain-containing protein" evidence="6">
    <location>
        <begin position="19"/>
        <end position="290"/>
    </location>
</feature>
<keyword evidence="3 5" id="KW-1133">Transmembrane helix</keyword>
<feature type="transmembrane region" description="Helical" evidence="5">
    <location>
        <begin position="32"/>
        <end position="51"/>
    </location>
</feature>
<gene>
    <name evidence="7" type="ORF">HERI1096_LOCUS14049</name>
</gene>
<dbReference type="InterPro" id="IPR050186">
    <property type="entry name" value="TPT_transporter"/>
</dbReference>
<keyword evidence="2 5" id="KW-0812">Transmembrane</keyword>
<feature type="signal peptide" evidence="6">
    <location>
        <begin position="1"/>
        <end position="18"/>
    </location>
</feature>
<keyword evidence="6" id="KW-0732">Signal</keyword>
<evidence type="ECO:0000256" key="5">
    <source>
        <dbReference type="SAM" id="Phobius"/>
    </source>
</evidence>
<feature type="transmembrane region" description="Helical" evidence="5">
    <location>
        <begin position="58"/>
        <end position="78"/>
    </location>
</feature>
<keyword evidence="4 5" id="KW-0472">Membrane</keyword>
<dbReference type="AlphaFoldDB" id="A0A7S3EYF5"/>
<accession>A0A7S3EYF5</accession>
<comment type="subcellular location">
    <subcellularLocation>
        <location evidence="1">Membrane</location>
        <topology evidence="1">Multi-pass membrane protein</topology>
    </subcellularLocation>
</comment>
<feature type="transmembrane region" description="Helical" evidence="5">
    <location>
        <begin position="187"/>
        <end position="208"/>
    </location>
</feature>
<evidence type="ECO:0008006" key="8">
    <source>
        <dbReference type="Google" id="ProtNLM"/>
    </source>
</evidence>
<reference evidence="7" key="1">
    <citation type="submission" date="2021-01" db="EMBL/GenBank/DDBJ databases">
        <authorList>
            <person name="Corre E."/>
            <person name="Pelletier E."/>
            <person name="Niang G."/>
            <person name="Scheremetjew M."/>
            <person name="Finn R."/>
            <person name="Kale V."/>
            <person name="Holt S."/>
            <person name="Cochrane G."/>
            <person name="Meng A."/>
            <person name="Brown T."/>
            <person name="Cohen L."/>
        </authorList>
    </citation>
    <scope>NUCLEOTIDE SEQUENCE</scope>
    <source>
        <strain evidence="7">CCMP281</strain>
    </source>
</reference>
<name>A0A7S3EYF5_9EUKA</name>